<gene>
    <name evidence="7" type="ORF">HKD39_08010</name>
</gene>
<evidence type="ECO:0000256" key="1">
    <source>
        <dbReference type="ARBA" id="ARBA00001554"/>
    </source>
</evidence>
<dbReference type="RefSeq" id="WP_171199313.1">
    <property type="nucleotide sequence ID" value="NZ_JABEND010000003.1"/>
</dbReference>
<dbReference type="GO" id="GO:0008124">
    <property type="term" value="F:4-alpha-hydroxytetrahydrobiopterin dehydratase activity"/>
    <property type="evidence" value="ECO:0007669"/>
    <property type="project" value="UniProtKB-EC"/>
</dbReference>
<dbReference type="PANTHER" id="PTHR35908">
    <property type="entry name" value="HYPOTHETICAL FUSION PROTEIN"/>
    <property type="match status" value="1"/>
</dbReference>
<evidence type="ECO:0000256" key="5">
    <source>
        <dbReference type="ARBA" id="ARBA00023239"/>
    </source>
</evidence>
<keyword evidence="8" id="KW-1185">Reference proteome</keyword>
<evidence type="ECO:0000256" key="3">
    <source>
        <dbReference type="ARBA" id="ARBA00013252"/>
    </source>
</evidence>
<dbReference type="Gene3D" id="3.30.1360.20">
    <property type="entry name" value="Transcriptional coactivator/pterin dehydratase"/>
    <property type="match status" value="1"/>
</dbReference>
<dbReference type="Gene3D" id="3.10.180.10">
    <property type="entry name" value="2,3-Dihydroxybiphenyl 1,2-Dioxygenase, domain 1"/>
    <property type="match status" value="1"/>
</dbReference>
<comment type="similarity">
    <text evidence="2">Belongs to the pterin-4-alpha-carbinolamine dehydratase family.</text>
</comment>
<keyword evidence="5" id="KW-0456">Lyase</keyword>
<dbReference type="InterPro" id="IPR029068">
    <property type="entry name" value="Glyas_Bleomycin-R_OHBP_Dase"/>
</dbReference>
<proteinExistence type="inferred from homology"/>
<dbReference type="SUPFAM" id="SSF54593">
    <property type="entry name" value="Glyoxalase/Bleomycin resistance protein/Dihydroxybiphenyl dioxygenase"/>
    <property type="match status" value="1"/>
</dbReference>
<dbReference type="InterPro" id="IPR036428">
    <property type="entry name" value="PCD_sf"/>
</dbReference>
<evidence type="ECO:0000256" key="4">
    <source>
        <dbReference type="ARBA" id="ARBA00021735"/>
    </source>
</evidence>
<dbReference type="InterPro" id="IPR001533">
    <property type="entry name" value="Pterin_deHydtase"/>
</dbReference>
<dbReference type="CDD" id="cd06587">
    <property type="entry name" value="VOC"/>
    <property type="match status" value="1"/>
</dbReference>
<evidence type="ECO:0000259" key="6">
    <source>
        <dbReference type="Pfam" id="PF18029"/>
    </source>
</evidence>
<comment type="caution">
    <text evidence="7">The sequence shown here is derived from an EMBL/GenBank/DDBJ whole genome shotgun (WGS) entry which is preliminary data.</text>
</comment>
<evidence type="ECO:0000313" key="7">
    <source>
        <dbReference type="EMBL" id="NNG35658.1"/>
    </source>
</evidence>
<name>A0A849A991_9ACTN</name>
<dbReference type="Pfam" id="PF01329">
    <property type="entry name" value="Pterin_4a"/>
    <property type="match status" value="1"/>
</dbReference>
<dbReference type="AlphaFoldDB" id="A0A849A991"/>
<comment type="catalytic activity">
    <reaction evidence="1">
        <text>(4aS,6R)-4a-hydroxy-L-erythro-5,6,7,8-tetrahydrobiopterin = (6R)-L-erythro-6,7-dihydrobiopterin + H2O</text>
        <dbReference type="Rhea" id="RHEA:11920"/>
        <dbReference type="ChEBI" id="CHEBI:15377"/>
        <dbReference type="ChEBI" id="CHEBI:15642"/>
        <dbReference type="ChEBI" id="CHEBI:43120"/>
        <dbReference type="EC" id="4.2.1.96"/>
    </reaction>
</comment>
<dbReference type="SUPFAM" id="SSF55248">
    <property type="entry name" value="PCD-like"/>
    <property type="match status" value="1"/>
</dbReference>
<accession>A0A849A991</accession>
<dbReference type="Pfam" id="PF18029">
    <property type="entry name" value="Glyoxalase_6"/>
    <property type="match status" value="1"/>
</dbReference>
<reference evidence="7 8" key="1">
    <citation type="submission" date="2020-05" db="EMBL/GenBank/DDBJ databases">
        <title>Nakamurella sp. DB0629 isolated from air conditioner.</title>
        <authorList>
            <person name="Kim D.H."/>
            <person name="Kim D.-U."/>
        </authorList>
    </citation>
    <scope>NUCLEOTIDE SEQUENCE [LARGE SCALE GENOMIC DNA]</scope>
    <source>
        <strain evidence="7 8">DB0629</strain>
    </source>
</reference>
<feature type="domain" description="Glyoxalase-like" evidence="6">
    <location>
        <begin position="109"/>
        <end position="213"/>
    </location>
</feature>
<dbReference type="EC" id="4.2.1.96" evidence="3"/>
<dbReference type="Proteomes" id="UP000562984">
    <property type="component" value="Unassembled WGS sequence"/>
</dbReference>
<organism evidence="7 8">
    <name type="scientific">Nakamurella aerolata</name>
    <dbReference type="NCBI Taxonomy" id="1656892"/>
    <lineage>
        <taxon>Bacteria</taxon>
        <taxon>Bacillati</taxon>
        <taxon>Actinomycetota</taxon>
        <taxon>Actinomycetes</taxon>
        <taxon>Nakamurellales</taxon>
        <taxon>Nakamurellaceae</taxon>
        <taxon>Nakamurella</taxon>
    </lineage>
</organism>
<sequence length="222" mass="23782">MTQRLGANEFSHNDLPDWRWLIAGLQAAFHCGSYLAAGAFAARITEAADRLGHYPQIDVRAPDLVQVTTTSADAHGVTQPDVELASVVSDLAAAAGHRPAPQALARLEIAIDSADIAAIRPFWRAVLGYADQPQRDGAVDVVHPSGLGPAIWFQQSEPRAGRNRIHMDVYVPVELAQQRVADTVAAGGTLVTDRFAPSWWVLADADGNEACVCTWNDPPDGS</sequence>
<evidence type="ECO:0000256" key="2">
    <source>
        <dbReference type="ARBA" id="ARBA00006472"/>
    </source>
</evidence>
<protein>
    <recommendedName>
        <fullName evidence="4">Putative pterin-4-alpha-carbinolamine dehydratase</fullName>
        <ecNumber evidence="3">4.2.1.96</ecNumber>
    </recommendedName>
</protein>
<evidence type="ECO:0000313" key="8">
    <source>
        <dbReference type="Proteomes" id="UP000562984"/>
    </source>
</evidence>
<dbReference type="PANTHER" id="PTHR35908:SF1">
    <property type="entry name" value="CONSERVED PROTEIN"/>
    <property type="match status" value="1"/>
</dbReference>
<dbReference type="InterPro" id="IPR041581">
    <property type="entry name" value="Glyoxalase_6"/>
</dbReference>
<dbReference type="GO" id="GO:0006729">
    <property type="term" value="P:tetrahydrobiopterin biosynthetic process"/>
    <property type="evidence" value="ECO:0007669"/>
    <property type="project" value="InterPro"/>
</dbReference>
<dbReference type="EMBL" id="JABEND010000003">
    <property type="protein sequence ID" value="NNG35658.1"/>
    <property type="molecule type" value="Genomic_DNA"/>
</dbReference>